<name>A0A7W6A974_9SPHN</name>
<gene>
    <name evidence="1" type="ORF">GGR48_001954</name>
</gene>
<dbReference type="EMBL" id="JACIDH010000007">
    <property type="protein sequence ID" value="MBB3879527.1"/>
    <property type="molecule type" value="Genomic_DNA"/>
</dbReference>
<dbReference type="AlphaFoldDB" id="A0A7W6A974"/>
<organism evidence="1 2">
    <name type="scientific">Sphingomonas pseudosanguinis</name>
    <dbReference type="NCBI Taxonomy" id="413712"/>
    <lineage>
        <taxon>Bacteria</taxon>
        <taxon>Pseudomonadati</taxon>
        <taxon>Pseudomonadota</taxon>
        <taxon>Alphaproteobacteria</taxon>
        <taxon>Sphingomonadales</taxon>
        <taxon>Sphingomonadaceae</taxon>
        <taxon>Sphingomonas</taxon>
    </lineage>
</organism>
<accession>A0A7W6A974</accession>
<comment type="caution">
    <text evidence="1">The sequence shown here is derived from an EMBL/GenBank/DDBJ whole genome shotgun (WGS) entry which is preliminary data.</text>
</comment>
<sequence length="54" mass="6249">MSTEHGNSDVHIVRAPQRTDDIGCALRSAFSRPLRLPDQWVKLLARLDRRSHRL</sequence>
<dbReference type="Proteomes" id="UP000538670">
    <property type="component" value="Unassembled WGS sequence"/>
</dbReference>
<proteinExistence type="predicted"/>
<reference evidence="1 2" key="1">
    <citation type="submission" date="2020-08" db="EMBL/GenBank/DDBJ databases">
        <title>Genomic Encyclopedia of Type Strains, Phase IV (KMG-IV): sequencing the most valuable type-strain genomes for metagenomic binning, comparative biology and taxonomic classification.</title>
        <authorList>
            <person name="Goeker M."/>
        </authorList>
    </citation>
    <scope>NUCLEOTIDE SEQUENCE [LARGE SCALE GENOMIC DNA]</scope>
    <source>
        <strain evidence="1 2">DSM 19512</strain>
    </source>
</reference>
<evidence type="ECO:0000313" key="1">
    <source>
        <dbReference type="EMBL" id="MBB3879527.1"/>
    </source>
</evidence>
<evidence type="ECO:0000313" key="2">
    <source>
        <dbReference type="Proteomes" id="UP000538670"/>
    </source>
</evidence>
<dbReference type="RefSeq" id="WP_183951696.1">
    <property type="nucleotide sequence ID" value="NZ_JACIDH010000007.1"/>
</dbReference>
<keyword evidence="2" id="KW-1185">Reference proteome</keyword>
<protein>
    <submittedName>
        <fullName evidence="1">Uncharacterized protein</fullName>
    </submittedName>
</protein>